<keyword evidence="6 7" id="KW-0472">Membrane</keyword>
<dbReference type="PANTHER" id="PTHR30221:SF1">
    <property type="entry name" value="SMALL-CONDUCTANCE MECHANOSENSITIVE CHANNEL"/>
    <property type="match status" value="1"/>
</dbReference>
<evidence type="ECO:0000256" key="7">
    <source>
        <dbReference type="SAM" id="Phobius"/>
    </source>
</evidence>
<evidence type="ECO:0000259" key="9">
    <source>
        <dbReference type="Pfam" id="PF21082"/>
    </source>
</evidence>
<evidence type="ECO:0000313" key="11">
    <source>
        <dbReference type="Proteomes" id="UP000319712"/>
    </source>
</evidence>
<dbReference type="Gene3D" id="1.10.287.1260">
    <property type="match status" value="1"/>
</dbReference>
<evidence type="ECO:0000259" key="8">
    <source>
        <dbReference type="Pfam" id="PF00924"/>
    </source>
</evidence>
<dbReference type="AlphaFoldDB" id="A0A521DAN5"/>
<dbReference type="Pfam" id="PF00924">
    <property type="entry name" value="MS_channel_2nd"/>
    <property type="match status" value="1"/>
</dbReference>
<dbReference type="OrthoDB" id="31543at2157"/>
<feature type="transmembrane region" description="Helical" evidence="7">
    <location>
        <begin position="35"/>
        <end position="56"/>
    </location>
</feature>
<accession>A0A521DAN5</accession>
<gene>
    <name evidence="10" type="ORF">SAMN06264867_106167</name>
</gene>
<dbReference type="InterPro" id="IPR011066">
    <property type="entry name" value="MscS_channel_C_sf"/>
</dbReference>
<keyword evidence="5 7" id="KW-1133">Transmembrane helix</keyword>
<keyword evidence="4 7" id="KW-0812">Transmembrane</keyword>
<dbReference type="Pfam" id="PF21082">
    <property type="entry name" value="MS_channel_3rd"/>
    <property type="match status" value="1"/>
</dbReference>
<dbReference type="InterPro" id="IPR049278">
    <property type="entry name" value="MS_channel_C"/>
</dbReference>
<evidence type="ECO:0000313" key="10">
    <source>
        <dbReference type="EMBL" id="SMO68777.1"/>
    </source>
</evidence>
<dbReference type="InterPro" id="IPR010920">
    <property type="entry name" value="LSM_dom_sf"/>
</dbReference>
<feature type="transmembrane region" description="Helical" evidence="7">
    <location>
        <begin position="103"/>
        <end position="133"/>
    </location>
</feature>
<dbReference type="EMBL" id="FXTD01000006">
    <property type="protein sequence ID" value="SMO68777.1"/>
    <property type="molecule type" value="Genomic_DNA"/>
</dbReference>
<evidence type="ECO:0000256" key="2">
    <source>
        <dbReference type="ARBA" id="ARBA00008017"/>
    </source>
</evidence>
<dbReference type="InterPro" id="IPR006685">
    <property type="entry name" value="MscS_channel_2nd"/>
</dbReference>
<dbReference type="Proteomes" id="UP000319712">
    <property type="component" value="Unassembled WGS sequence"/>
</dbReference>
<organism evidence="10 11">
    <name type="scientific">Halorubrum cibi</name>
    <dbReference type="NCBI Taxonomy" id="413815"/>
    <lineage>
        <taxon>Archaea</taxon>
        <taxon>Methanobacteriati</taxon>
        <taxon>Methanobacteriota</taxon>
        <taxon>Stenosarchaea group</taxon>
        <taxon>Halobacteria</taxon>
        <taxon>Halobacteriales</taxon>
        <taxon>Haloferacaceae</taxon>
        <taxon>Halorubrum</taxon>
    </lineage>
</organism>
<dbReference type="RefSeq" id="WP_142986737.1">
    <property type="nucleotide sequence ID" value="NZ_FXTD01000006.1"/>
</dbReference>
<dbReference type="Gene3D" id="3.30.70.100">
    <property type="match status" value="1"/>
</dbReference>
<name>A0A521DAN5_9EURY</name>
<comment type="similarity">
    <text evidence="2">Belongs to the MscS (TC 1.A.23) family.</text>
</comment>
<protein>
    <submittedName>
        <fullName evidence="10">Small-conductance mechanosensitive channel</fullName>
    </submittedName>
</protein>
<keyword evidence="3" id="KW-1003">Cell membrane</keyword>
<evidence type="ECO:0000256" key="5">
    <source>
        <dbReference type="ARBA" id="ARBA00022989"/>
    </source>
</evidence>
<dbReference type="SUPFAM" id="SSF50182">
    <property type="entry name" value="Sm-like ribonucleoproteins"/>
    <property type="match status" value="1"/>
</dbReference>
<evidence type="ECO:0000256" key="3">
    <source>
        <dbReference type="ARBA" id="ARBA00022475"/>
    </source>
</evidence>
<feature type="domain" description="Mechanosensitive ion channel MscS C-terminal" evidence="9">
    <location>
        <begin position="197"/>
        <end position="278"/>
    </location>
</feature>
<feature type="domain" description="Mechanosensitive ion channel MscS" evidence="8">
    <location>
        <begin position="120"/>
        <end position="182"/>
    </location>
</feature>
<evidence type="ECO:0000256" key="4">
    <source>
        <dbReference type="ARBA" id="ARBA00022692"/>
    </source>
</evidence>
<dbReference type="GO" id="GO:0008381">
    <property type="term" value="F:mechanosensitive monoatomic ion channel activity"/>
    <property type="evidence" value="ECO:0007669"/>
    <property type="project" value="InterPro"/>
</dbReference>
<proteinExistence type="inferred from homology"/>
<evidence type="ECO:0000256" key="6">
    <source>
        <dbReference type="ARBA" id="ARBA00023136"/>
    </source>
</evidence>
<sequence>MGPAIAVVLGGGIASTAEPGPEGLVDYWPVLTRAGWFIAGFLVVTFLGWVLVEPMVSRAIHRRNRNNPTLREAISRYLRLLVLVVAFLVGAGVAGYGDLIADSALVVAAATLAVGVAAQTVIGSLVSGTVLVVDPEFNVGNYIEWETGEGTVESITLRITRVRTPDGGLVTVPNTVLTEQAIERPYARDRSRVVDRVDLAYDDDVGEAIRVLETAANGIEGVLEEPAPHAYVEEFGGDAVGVRIHYWVHDPRGRDLFELRSRYARAAKSGLESAGITISPASKRDLQGRIEVERTE</sequence>
<dbReference type="InterPro" id="IPR023408">
    <property type="entry name" value="MscS_beta-dom_sf"/>
</dbReference>
<comment type="subcellular location">
    <subcellularLocation>
        <location evidence="1">Cell membrane</location>
        <topology evidence="1">Multi-pass membrane protein</topology>
    </subcellularLocation>
</comment>
<feature type="transmembrane region" description="Helical" evidence="7">
    <location>
        <begin position="77"/>
        <end position="97"/>
    </location>
</feature>
<evidence type="ECO:0000256" key="1">
    <source>
        <dbReference type="ARBA" id="ARBA00004651"/>
    </source>
</evidence>
<dbReference type="SUPFAM" id="SSF82689">
    <property type="entry name" value="Mechanosensitive channel protein MscS (YggB), C-terminal domain"/>
    <property type="match status" value="1"/>
</dbReference>
<dbReference type="InterPro" id="IPR045275">
    <property type="entry name" value="MscS_archaea/bacteria_type"/>
</dbReference>
<dbReference type="GO" id="GO:0005886">
    <property type="term" value="C:plasma membrane"/>
    <property type="evidence" value="ECO:0007669"/>
    <property type="project" value="UniProtKB-SubCell"/>
</dbReference>
<dbReference type="PANTHER" id="PTHR30221">
    <property type="entry name" value="SMALL-CONDUCTANCE MECHANOSENSITIVE CHANNEL"/>
    <property type="match status" value="1"/>
</dbReference>
<reference evidence="10 11" key="1">
    <citation type="submission" date="2017-05" db="EMBL/GenBank/DDBJ databases">
        <authorList>
            <person name="Varghese N."/>
            <person name="Submissions S."/>
        </authorList>
    </citation>
    <scope>NUCLEOTIDE SEQUENCE [LARGE SCALE GENOMIC DNA]</scope>
    <source>
        <strain evidence="10 11">DSM 19504</strain>
    </source>
</reference>
<keyword evidence="11" id="KW-1185">Reference proteome</keyword>
<dbReference type="Gene3D" id="2.30.30.60">
    <property type="match status" value="1"/>
</dbReference>